<dbReference type="STRING" id="1232681.ADIS_0854"/>
<reference evidence="1 2" key="1">
    <citation type="submission" date="2013-02" db="EMBL/GenBank/DDBJ databases">
        <title>A novel strain isolated from Lonar lake, Maharashtra, India.</title>
        <authorList>
            <person name="Singh A."/>
        </authorList>
    </citation>
    <scope>NUCLEOTIDE SEQUENCE [LARGE SCALE GENOMIC DNA]</scope>
    <source>
        <strain evidence="1 2">AK24</strain>
    </source>
</reference>
<organism evidence="1 2">
    <name type="scientific">Lunatimonas lonarensis</name>
    <dbReference type="NCBI Taxonomy" id="1232681"/>
    <lineage>
        <taxon>Bacteria</taxon>
        <taxon>Pseudomonadati</taxon>
        <taxon>Bacteroidota</taxon>
        <taxon>Cytophagia</taxon>
        <taxon>Cytophagales</taxon>
        <taxon>Cyclobacteriaceae</taxon>
    </lineage>
</organism>
<comment type="caution">
    <text evidence="1">The sequence shown here is derived from an EMBL/GenBank/DDBJ whole genome shotgun (WGS) entry which is preliminary data.</text>
</comment>
<name>R7ZWZ6_9BACT</name>
<sequence length="52" mass="6118">MLKMGIISQKQGQFQNIPVYVSASPCDWSGFDLNLFNEFSQKSPKYWFKKRV</sequence>
<keyword evidence="2" id="KW-1185">Reference proteome</keyword>
<dbReference type="AlphaFoldDB" id="R7ZWZ6"/>
<dbReference type="EMBL" id="AQHR01000025">
    <property type="protein sequence ID" value="EON78680.1"/>
    <property type="molecule type" value="Genomic_DNA"/>
</dbReference>
<dbReference type="Proteomes" id="UP000013909">
    <property type="component" value="Unassembled WGS sequence"/>
</dbReference>
<protein>
    <submittedName>
        <fullName evidence="1">Uncharacterized protein</fullName>
    </submittedName>
</protein>
<gene>
    <name evidence="1" type="ORF">ADIS_0854</name>
</gene>
<proteinExistence type="predicted"/>
<evidence type="ECO:0000313" key="2">
    <source>
        <dbReference type="Proteomes" id="UP000013909"/>
    </source>
</evidence>
<evidence type="ECO:0000313" key="1">
    <source>
        <dbReference type="EMBL" id="EON78680.1"/>
    </source>
</evidence>
<accession>R7ZWZ6</accession>